<dbReference type="Pfam" id="PF00135">
    <property type="entry name" value="COesterase"/>
    <property type="match status" value="1"/>
</dbReference>
<gene>
    <name evidence="3" type="ORF">DNTS_030422</name>
</gene>
<comment type="similarity">
    <text evidence="1">Belongs to the type-B carboxylesterase/lipase family.</text>
</comment>
<dbReference type="OrthoDB" id="3200163at2759"/>
<evidence type="ECO:0000313" key="4">
    <source>
        <dbReference type="Proteomes" id="UP000316079"/>
    </source>
</evidence>
<dbReference type="PANTHER" id="PTHR43903">
    <property type="entry name" value="NEUROLIGIN"/>
    <property type="match status" value="1"/>
</dbReference>
<dbReference type="Proteomes" id="UP000316079">
    <property type="component" value="Unassembled WGS sequence"/>
</dbReference>
<accession>A0A553RGH9</accession>
<name>A0A553RGH9_9TELE</name>
<feature type="domain" description="Carboxylesterase type B" evidence="2">
    <location>
        <begin position="71"/>
        <end position="119"/>
    </location>
</feature>
<organism evidence="3 4">
    <name type="scientific">Danionella cerebrum</name>
    <dbReference type="NCBI Taxonomy" id="2873325"/>
    <lineage>
        <taxon>Eukaryota</taxon>
        <taxon>Metazoa</taxon>
        <taxon>Chordata</taxon>
        <taxon>Craniata</taxon>
        <taxon>Vertebrata</taxon>
        <taxon>Euteleostomi</taxon>
        <taxon>Actinopterygii</taxon>
        <taxon>Neopterygii</taxon>
        <taxon>Teleostei</taxon>
        <taxon>Ostariophysi</taxon>
        <taxon>Cypriniformes</taxon>
        <taxon>Danionidae</taxon>
        <taxon>Danioninae</taxon>
        <taxon>Danionella</taxon>
    </lineage>
</organism>
<evidence type="ECO:0000256" key="1">
    <source>
        <dbReference type="ARBA" id="ARBA00005964"/>
    </source>
</evidence>
<comment type="caution">
    <text evidence="3">The sequence shown here is derived from an EMBL/GenBank/DDBJ whole genome shotgun (WGS) entry which is preliminary data.</text>
</comment>
<keyword evidence="4" id="KW-1185">Reference proteome</keyword>
<dbReference type="SUPFAM" id="SSF53474">
    <property type="entry name" value="alpha/beta-Hydrolases"/>
    <property type="match status" value="1"/>
</dbReference>
<reference evidence="3 4" key="1">
    <citation type="journal article" date="2019" name="Sci. Data">
        <title>Hybrid genome assembly and annotation of Danionella translucida.</title>
        <authorList>
            <person name="Kadobianskyi M."/>
            <person name="Schulze L."/>
            <person name="Schuelke M."/>
            <person name="Judkewitz B."/>
        </authorList>
    </citation>
    <scope>NUCLEOTIDE SEQUENCE [LARGE SCALE GENOMIC DNA]</scope>
    <source>
        <strain evidence="3 4">Bolton</strain>
    </source>
</reference>
<dbReference type="STRING" id="623744.A0A553RGH9"/>
<sequence>MVNNKTRDTAVKSIKRLPRPRASLLLLYNQPPTHVLIRGLNQYKRDPQITSTSREIADIGAHELQDSQDIHDENGLRPVMVYIHGGSYMEGTGNMIDGSILASYGNVIVVTLNYRLGVLVDSVIYDHTKREKAVSFDRSMVQESVSENEAFVKAVPVSLADSAQHEGDGGRLKCLAVFLFVKSSLKPSAYESS</sequence>
<dbReference type="EMBL" id="SRMA01024124">
    <property type="protein sequence ID" value="TRZ01293.1"/>
    <property type="molecule type" value="Genomic_DNA"/>
</dbReference>
<dbReference type="Gene3D" id="3.40.50.1820">
    <property type="entry name" value="alpha/beta hydrolase"/>
    <property type="match status" value="1"/>
</dbReference>
<dbReference type="AlphaFoldDB" id="A0A553RGH9"/>
<evidence type="ECO:0000259" key="2">
    <source>
        <dbReference type="Pfam" id="PF00135"/>
    </source>
</evidence>
<dbReference type="InterPro" id="IPR002018">
    <property type="entry name" value="CarbesteraseB"/>
</dbReference>
<evidence type="ECO:0000313" key="3">
    <source>
        <dbReference type="EMBL" id="TRZ01293.1"/>
    </source>
</evidence>
<dbReference type="InterPro" id="IPR051093">
    <property type="entry name" value="Neuroligin/BSAL"/>
</dbReference>
<protein>
    <recommendedName>
        <fullName evidence="2">Carboxylesterase type B domain-containing protein</fullName>
    </recommendedName>
</protein>
<proteinExistence type="inferred from homology"/>
<dbReference type="InterPro" id="IPR029058">
    <property type="entry name" value="AB_hydrolase_fold"/>
</dbReference>